<dbReference type="Proteomes" id="UP001143856">
    <property type="component" value="Unassembled WGS sequence"/>
</dbReference>
<accession>A0ACC1MXK3</accession>
<protein>
    <submittedName>
        <fullName evidence="1">Uncharacterized protein</fullName>
    </submittedName>
</protein>
<evidence type="ECO:0000313" key="2">
    <source>
        <dbReference type="Proteomes" id="UP001143856"/>
    </source>
</evidence>
<comment type="caution">
    <text evidence="1">The sequence shown here is derived from an EMBL/GenBank/DDBJ whole genome shotgun (WGS) entry which is preliminary data.</text>
</comment>
<sequence length="174" mass="19382">MAKEPGWARCFNCQAMVELTEGFNHINCPCGAQFCIICGSKRQICDCPPRNYRMKEGEFDHVQIPIPMVSRERLGGLDGVPRGLRSGLGYPHESRRHRGHPDEDRSRRLQYAQEEEDDEADGDDGYLHDTGDVMGMGNPAGHFLNEDYRRRSQSTVVPPAPPPPVPLPPASASP</sequence>
<proteinExistence type="predicted"/>
<keyword evidence="2" id="KW-1185">Reference proteome</keyword>
<organism evidence="1 2">
    <name type="scientific">Xylaria curta</name>
    <dbReference type="NCBI Taxonomy" id="42375"/>
    <lineage>
        <taxon>Eukaryota</taxon>
        <taxon>Fungi</taxon>
        <taxon>Dikarya</taxon>
        <taxon>Ascomycota</taxon>
        <taxon>Pezizomycotina</taxon>
        <taxon>Sordariomycetes</taxon>
        <taxon>Xylariomycetidae</taxon>
        <taxon>Xylariales</taxon>
        <taxon>Xylariaceae</taxon>
        <taxon>Xylaria</taxon>
    </lineage>
</organism>
<reference evidence="1" key="1">
    <citation type="submission" date="2022-10" db="EMBL/GenBank/DDBJ databases">
        <title>Genome Sequence of Xylaria curta.</title>
        <authorList>
            <person name="Buettner E."/>
        </authorList>
    </citation>
    <scope>NUCLEOTIDE SEQUENCE</scope>
    <source>
        <strain evidence="1">Babe10</strain>
    </source>
</reference>
<dbReference type="EMBL" id="JAPDGR010003512">
    <property type="protein sequence ID" value="KAJ2970974.1"/>
    <property type="molecule type" value="Genomic_DNA"/>
</dbReference>
<gene>
    <name evidence="1" type="ORF">NUW58_g9543</name>
</gene>
<evidence type="ECO:0000313" key="1">
    <source>
        <dbReference type="EMBL" id="KAJ2970974.1"/>
    </source>
</evidence>
<name>A0ACC1MXK3_9PEZI</name>